<dbReference type="AlphaFoldDB" id="A0AAD6YAE7"/>
<protein>
    <submittedName>
        <fullName evidence="1">Uncharacterized protein</fullName>
    </submittedName>
</protein>
<organism evidence="1 2">
    <name type="scientific">Mycena pura</name>
    <dbReference type="NCBI Taxonomy" id="153505"/>
    <lineage>
        <taxon>Eukaryota</taxon>
        <taxon>Fungi</taxon>
        <taxon>Dikarya</taxon>
        <taxon>Basidiomycota</taxon>
        <taxon>Agaricomycotina</taxon>
        <taxon>Agaricomycetes</taxon>
        <taxon>Agaricomycetidae</taxon>
        <taxon>Agaricales</taxon>
        <taxon>Marasmiineae</taxon>
        <taxon>Mycenaceae</taxon>
        <taxon>Mycena</taxon>
    </lineage>
</organism>
<sequence>MPCLAPWPKLKPMGRRALFIVPVIQAVIKMTCPSYAWAGWAGQHRRPHHRESTASPVVVAQHREHMLRRAERNPSNACGSATILSASAAARSSTHDELTVCRVSPPTAYASDLLQQRVEQEATAAVVTPRADLGADLRDVYRRHVHELEEHVRLEDRPGCAQVITEDGVETDGRTKCMTHTVVVACSFVALRLARERHQLILRHCVASEASNPKASQSDPDVAQALKSCTTLSPRRTHDLRLADVATELLPEYCDSDLRAGGAAVKAHSLQAAKTDGWLTITEDPDNGWGTVPAFPGAAGEV</sequence>
<comment type="caution">
    <text evidence="1">The sequence shown here is derived from an EMBL/GenBank/DDBJ whole genome shotgun (WGS) entry which is preliminary data.</text>
</comment>
<keyword evidence="2" id="KW-1185">Reference proteome</keyword>
<proteinExistence type="predicted"/>
<dbReference type="Proteomes" id="UP001219525">
    <property type="component" value="Unassembled WGS sequence"/>
</dbReference>
<name>A0AAD6YAE7_9AGAR</name>
<gene>
    <name evidence="1" type="ORF">GGX14DRAFT_571040</name>
</gene>
<dbReference type="EMBL" id="JARJCW010000056">
    <property type="protein sequence ID" value="KAJ7202152.1"/>
    <property type="molecule type" value="Genomic_DNA"/>
</dbReference>
<evidence type="ECO:0000313" key="1">
    <source>
        <dbReference type="EMBL" id="KAJ7202152.1"/>
    </source>
</evidence>
<reference evidence="1" key="1">
    <citation type="submission" date="2023-03" db="EMBL/GenBank/DDBJ databases">
        <title>Massive genome expansion in bonnet fungi (Mycena s.s.) driven by repeated elements and novel gene families across ecological guilds.</title>
        <authorList>
            <consortium name="Lawrence Berkeley National Laboratory"/>
            <person name="Harder C.B."/>
            <person name="Miyauchi S."/>
            <person name="Viragh M."/>
            <person name="Kuo A."/>
            <person name="Thoen E."/>
            <person name="Andreopoulos B."/>
            <person name="Lu D."/>
            <person name="Skrede I."/>
            <person name="Drula E."/>
            <person name="Henrissat B."/>
            <person name="Morin E."/>
            <person name="Kohler A."/>
            <person name="Barry K."/>
            <person name="LaButti K."/>
            <person name="Morin E."/>
            <person name="Salamov A."/>
            <person name="Lipzen A."/>
            <person name="Mereny Z."/>
            <person name="Hegedus B."/>
            <person name="Baldrian P."/>
            <person name="Stursova M."/>
            <person name="Weitz H."/>
            <person name="Taylor A."/>
            <person name="Grigoriev I.V."/>
            <person name="Nagy L.G."/>
            <person name="Martin F."/>
            <person name="Kauserud H."/>
        </authorList>
    </citation>
    <scope>NUCLEOTIDE SEQUENCE</scope>
    <source>
        <strain evidence="1">9144</strain>
    </source>
</reference>
<accession>A0AAD6YAE7</accession>
<evidence type="ECO:0000313" key="2">
    <source>
        <dbReference type="Proteomes" id="UP001219525"/>
    </source>
</evidence>